<dbReference type="InterPro" id="IPR016152">
    <property type="entry name" value="PTrfase/Anion_transptr"/>
</dbReference>
<dbReference type="PANTHER" id="PTHR11453:SF36">
    <property type="entry name" value="ANION EXCHANGE PROTEIN"/>
    <property type="match status" value="1"/>
</dbReference>
<name>A0A177B3C7_9BILA</name>
<evidence type="ECO:0000256" key="7">
    <source>
        <dbReference type="ARBA" id="ARBA00023065"/>
    </source>
</evidence>
<dbReference type="EMBL" id="LWCA01000512">
    <property type="protein sequence ID" value="OAF68111.1"/>
    <property type="molecule type" value="Genomic_DNA"/>
</dbReference>
<dbReference type="OrthoDB" id="1735926at2759"/>
<comment type="caution">
    <text evidence="12">The sequence shown here is derived from an EMBL/GenBank/DDBJ whole genome shotgun (WGS) entry which is preliminary data.</text>
</comment>
<feature type="transmembrane region" description="Helical" evidence="9">
    <location>
        <begin position="442"/>
        <end position="468"/>
    </location>
</feature>
<evidence type="ECO:0000313" key="12">
    <source>
        <dbReference type="EMBL" id="OAF68111.1"/>
    </source>
</evidence>
<feature type="domain" description="Band 3 cytoplasmic" evidence="11">
    <location>
        <begin position="167"/>
        <end position="290"/>
    </location>
</feature>
<dbReference type="SUPFAM" id="SSF55804">
    <property type="entry name" value="Phoshotransferase/anion transport protein"/>
    <property type="match status" value="1"/>
</dbReference>
<keyword evidence="6 9" id="KW-1133">Transmembrane helix</keyword>
<protein>
    <recommendedName>
        <fullName evidence="9">Anion exchange protein</fullName>
    </recommendedName>
</protein>
<gene>
    <name evidence="12" type="ORF">A3Q56_04159</name>
</gene>
<evidence type="ECO:0000256" key="6">
    <source>
        <dbReference type="ARBA" id="ARBA00022989"/>
    </source>
</evidence>
<feature type="domain" description="Band 3 cytoplasmic" evidence="11">
    <location>
        <begin position="53"/>
        <end position="162"/>
    </location>
</feature>
<dbReference type="Pfam" id="PF07565">
    <property type="entry name" value="Band_3_cyto"/>
    <property type="match status" value="2"/>
</dbReference>
<comment type="subcellular location">
    <subcellularLocation>
        <location evidence="1">Basolateral cell membrane</location>
        <topology evidence="1">Multi-pass membrane protein</topology>
    </subcellularLocation>
    <subcellularLocation>
        <location evidence="9">Membrane</location>
        <topology evidence="9">Multi-pass membrane protein</topology>
    </subcellularLocation>
</comment>
<dbReference type="GO" id="GO:0008509">
    <property type="term" value="F:monoatomic anion transmembrane transporter activity"/>
    <property type="evidence" value="ECO:0007669"/>
    <property type="project" value="InterPro"/>
</dbReference>
<evidence type="ECO:0000313" key="13">
    <source>
        <dbReference type="Proteomes" id="UP000078046"/>
    </source>
</evidence>
<keyword evidence="5 9" id="KW-0812">Transmembrane</keyword>
<dbReference type="GO" id="GO:0016323">
    <property type="term" value="C:basolateral plasma membrane"/>
    <property type="evidence" value="ECO:0007669"/>
    <property type="project" value="UniProtKB-SubCell"/>
</dbReference>
<dbReference type="Gene3D" id="1.10.287.570">
    <property type="entry name" value="Helical hairpin bin"/>
    <property type="match status" value="1"/>
</dbReference>
<feature type="transmembrane region" description="Helical" evidence="9">
    <location>
        <begin position="586"/>
        <end position="607"/>
    </location>
</feature>
<feature type="transmembrane region" description="Helical" evidence="9">
    <location>
        <begin position="864"/>
        <end position="882"/>
    </location>
</feature>
<dbReference type="GO" id="GO:0051453">
    <property type="term" value="P:regulation of intracellular pH"/>
    <property type="evidence" value="ECO:0007669"/>
    <property type="project" value="TreeGrafter"/>
</dbReference>
<sequence>MFSKFKSKTGNFINQVFSPTQSQDTLRNVRDYDCQVRARLKSIIKLDRDIRPLFCELIELVRKNSASSVIWIETARWIKFEEDVEAEGDRWSKPHVATICQNSVKFIKKSLINGTILFDIKVEKFEDLVDQIMNVQELEEEKIKKIKEILLSKHAHQFQHDNIKHDKPSQKTSTNNFLKKLHPESEAANILVGTIDYLEKPIVAFVRLLNSCVLGDVTEVYIPTKLFYLILGPKDPNHSYHEIGRAMSTLLSDEIFQEVAYKCNKTEHLLLGIEEFLDQCTILPPGEWDPSIRIEPPKKIPDQEYRKHLITQLKFTSNDESIELQRTNCIFGGLISDIKRKAPFYLSDFKDALSFSSISTVCFMYFAILSTIITFSGVLQQEVHYIGVIEGMLGLSVCGVIFHLFSGQPLIIINSIGPMLVFETIIYKFCKDYNMGYLSFRFWIAIWIFVTMMVIIMTNLCTLAKYISRFTQEIFAMLIAIIFCYEAFVKLLQLMYKKYDGKDYYCICHLNFSNVCNLGINYTVENLQTAVSSPRFTIETIERYQGFLLLSNNESTIQQVCQNIAGQFINKNTFNNIDLVYPSKEFFFSCFLFLGTLSLAMFLKLLPYQRYFTHTIRNIFSKFSVLIAILIMLLIDVLLKYDTEKMYVPSSIEPTVKRNWIVNVMENPVWTIFAGIIPALLACILIYMDQSISAVIVNRKENKLNKSAGYHLDMFLIVLFIPIMALFGFPWFLAAPVLSMNHIASLTIESEANAPGEQPRFIGIREQRVTGLLSYLLVGLSVFFAPVLLYIPISIFYGIFMFMGISSTNGLQMVQRIGILFIPKKYQPDYAYLRHVPIKRIHLFTIIQIVCFAILWTVKKIKIISISFPVVILIICFVRKILDYVFSQHELKWLDDLYPEKIKREEPEISKEESHKIRGIYNLRSKSSAIPISIV</sequence>
<keyword evidence="3 9" id="KW-0813">Transport</keyword>
<dbReference type="PRINTS" id="PR01232">
    <property type="entry name" value="NAHCO3TRSPRT"/>
</dbReference>
<dbReference type="Gene3D" id="3.40.930.10">
    <property type="entry name" value="Mannitol-specific EII, Chain A"/>
    <property type="match status" value="1"/>
</dbReference>
<feature type="transmembrane region" description="Helical" evidence="9">
    <location>
        <begin position="709"/>
        <end position="733"/>
    </location>
</feature>
<keyword evidence="13" id="KW-1185">Reference proteome</keyword>
<evidence type="ECO:0000256" key="4">
    <source>
        <dbReference type="ARBA" id="ARBA00022475"/>
    </source>
</evidence>
<dbReference type="InterPro" id="IPR003020">
    <property type="entry name" value="HCO3_transpt_euk"/>
</dbReference>
<dbReference type="GO" id="GO:0008510">
    <property type="term" value="F:sodium:bicarbonate symporter activity"/>
    <property type="evidence" value="ECO:0007669"/>
    <property type="project" value="TreeGrafter"/>
</dbReference>
<reference evidence="12 13" key="1">
    <citation type="submission" date="2016-04" db="EMBL/GenBank/DDBJ databases">
        <title>The genome of Intoshia linei affirms orthonectids as highly simplified spiralians.</title>
        <authorList>
            <person name="Mikhailov K.V."/>
            <person name="Slusarev G.S."/>
            <person name="Nikitin M.A."/>
            <person name="Logacheva M.D."/>
            <person name="Penin A."/>
            <person name="Aleoshin V."/>
            <person name="Panchin Y.V."/>
        </authorList>
    </citation>
    <scope>NUCLEOTIDE SEQUENCE [LARGE SCALE GENOMIC DNA]</scope>
    <source>
        <strain evidence="12">Intl2013</strain>
        <tissue evidence="12">Whole animal</tissue>
    </source>
</reference>
<evidence type="ECO:0000256" key="1">
    <source>
        <dbReference type="ARBA" id="ARBA00004554"/>
    </source>
</evidence>
<proteinExistence type="inferred from homology"/>
<accession>A0A177B3C7</accession>
<evidence type="ECO:0000256" key="5">
    <source>
        <dbReference type="ARBA" id="ARBA00022692"/>
    </source>
</evidence>
<feature type="transmembrane region" description="Helical" evidence="9">
    <location>
        <begin position="619"/>
        <end position="639"/>
    </location>
</feature>
<evidence type="ECO:0000256" key="8">
    <source>
        <dbReference type="ARBA" id="ARBA00023136"/>
    </source>
</evidence>
<dbReference type="FunFam" id="1.10.287.570:FF:000001">
    <property type="entry name" value="Anion exchange protein"/>
    <property type="match status" value="1"/>
</dbReference>
<dbReference type="NCBIfam" id="TIGR00834">
    <property type="entry name" value="ae"/>
    <property type="match status" value="1"/>
</dbReference>
<feature type="transmembrane region" description="Helical" evidence="9">
    <location>
        <begin position="775"/>
        <end position="803"/>
    </location>
</feature>
<evidence type="ECO:0000256" key="9">
    <source>
        <dbReference type="RuleBase" id="RU362035"/>
    </source>
</evidence>
<dbReference type="AlphaFoldDB" id="A0A177B3C7"/>
<organism evidence="12 13">
    <name type="scientific">Intoshia linei</name>
    <dbReference type="NCBI Taxonomy" id="1819745"/>
    <lineage>
        <taxon>Eukaryota</taxon>
        <taxon>Metazoa</taxon>
        <taxon>Spiralia</taxon>
        <taxon>Lophotrochozoa</taxon>
        <taxon>Mesozoa</taxon>
        <taxon>Orthonectida</taxon>
        <taxon>Rhopaluridae</taxon>
        <taxon>Intoshia</taxon>
    </lineage>
</organism>
<keyword evidence="4" id="KW-1003">Cell membrane</keyword>
<dbReference type="InterPro" id="IPR003024">
    <property type="entry name" value="Na/HCO3_transpt"/>
</dbReference>
<dbReference type="PRINTS" id="PR01231">
    <property type="entry name" value="HCO3TRNSPORT"/>
</dbReference>
<dbReference type="InterPro" id="IPR011531">
    <property type="entry name" value="HCO3_transpt-like_TM_dom"/>
</dbReference>
<dbReference type="PANTHER" id="PTHR11453">
    <property type="entry name" value="ANION EXCHANGE PROTEIN"/>
    <property type="match status" value="1"/>
</dbReference>
<feature type="transmembrane region" description="Helical" evidence="9">
    <location>
        <begin position="352"/>
        <end position="373"/>
    </location>
</feature>
<dbReference type="GO" id="GO:0005452">
    <property type="term" value="F:solute:inorganic anion antiporter activity"/>
    <property type="evidence" value="ECO:0007669"/>
    <property type="project" value="InterPro"/>
</dbReference>
<keyword evidence="8 9" id="KW-0472">Membrane</keyword>
<keyword evidence="7 9" id="KW-0406">Ion transport</keyword>
<feature type="transmembrane region" description="Helical" evidence="9">
    <location>
        <begin position="385"/>
        <end position="405"/>
    </location>
</feature>
<feature type="domain" description="Bicarbonate transporter-like transmembrane" evidence="10">
    <location>
        <begin position="330"/>
        <end position="898"/>
    </location>
</feature>
<dbReference type="InterPro" id="IPR013769">
    <property type="entry name" value="Band3_cytoplasmic_dom"/>
</dbReference>
<evidence type="ECO:0000256" key="2">
    <source>
        <dbReference type="ARBA" id="ARBA00010993"/>
    </source>
</evidence>
<evidence type="ECO:0000259" key="11">
    <source>
        <dbReference type="Pfam" id="PF07565"/>
    </source>
</evidence>
<evidence type="ECO:0000256" key="3">
    <source>
        <dbReference type="ARBA" id="ARBA00022448"/>
    </source>
</evidence>
<feature type="transmembrane region" description="Helical" evidence="9">
    <location>
        <begin position="669"/>
        <end position="688"/>
    </location>
</feature>
<dbReference type="Proteomes" id="UP000078046">
    <property type="component" value="Unassembled WGS sequence"/>
</dbReference>
<evidence type="ECO:0000259" key="10">
    <source>
        <dbReference type="Pfam" id="PF00955"/>
    </source>
</evidence>
<feature type="transmembrane region" description="Helical" evidence="9">
    <location>
        <begin position="474"/>
        <end position="492"/>
    </location>
</feature>
<comment type="similarity">
    <text evidence="2 9">Belongs to the anion exchanger (TC 2.A.31) family.</text>
</comment>
<dbReference type="Pfam" id="PF00955">
    <property type="entry name" value="HCO3_cotransp"/>
    <property type="match status" value="1"/>
</dbReference>
<feature type="transmembrane region" description="Helical" evidence="9">
    <location>
        <begin position="841"/>
        <end position="858"/>
    </location>
</feature>